<reference evidence="1" key="3">
    <citation type="submission" date="2011-03" db="EMBL/GenBank/DDBJ databases">
        <title>Annotation of Magnaporthe poae ATCC 64411.</title>
        <authorList>
            <person name="Ma L.-J."/>
            <person name="Dead R."/>
            <person name="Young S.K."/>
            <person name="Zeng Q."/>
            <person name="Gargeya S."/>
            <person name="Fitzgerald M."/>
            <person name="Haas B."/>
            <person name="Abouelleil A."/>
            <person name="Alvarado L."/>
            <person name="Arachchi H.M."/>
            <person name="Berlin A."/>
            <person name="Brown A."/>
            <person name="Chapman S.B."/>
            <person name="Chen Z."/>
            <person name="Dunbar C."/>
            <person name="Freedman E."/>
            <person name="Gearin G."/>
            <person name="Gellesch M."/>
            <person name="Goldberg J."/>
            <person name="Griggs A."/>
            <person name="Gujja S."/>
            <person name="Heiman D."/>
            <person name="Howarth C."/>
            <person name="Larson L."/>
            <person name="Lui A."/>
            <person name="MacDonald P.J.P."/>
            <person name="Mehta T."/>
            <person name="Montmayeur A."/>
            <person name="Murphy C."/>
            <person name="Neiman D."/>
            <person name="Pearson M."/>
            <person name="Priest M."/>
            <person name="Roberts A."/>
            <person name="Saif S."/>
            <person name="Shea T."/>
            <person name="Shenoy N."/>
            <person name="Sisk P."/>
            <person name="Stolte C."/>
            <person name="Sykes S."/>
            <person name="Yandava C."/>
            <person name="Wortman J."/>
            <person name="Nusbaum C."/>
            <person name="Birren B."/>
        </authorList>
    </citation>
    <scope>NUCLEOTIDE SEQUENCE</scope>
    <source>
        <strain evidence="1">ATCC 64411</strain>
    </source>
</reference>
<dbReference type="EnsemblFungi" id="MAPG_06804T0">
    <property type="protein sequence ID" value="MAPG_06804T0"/>
    <property type="gene ID" value="MAPG_06804"/>
</dbReference>
<keyword evidence="3" id="KW-1185">Reference proteome</keyword>
<dbReference type="AlphaFoldDB" id="A0A0C4E311"/>
<gene>
    <name evidence="1" type="ORF">MAPG_06804</name>
</gene>
<organism evidence="2 3">
    <name type="scientific">Magnaporthiopsis poae (strain ATCC 64411 / 73-15)</name>
    <name type="common">Kentucky bluegrass fungus</name>
    <name type="synonym">Magnaporthe poae</name>
    <dbReference type="NCBI Taxonomy" id="644358"/>
    <lineage>
        <taxon>Eukaryota</taxon>
        <taxon>Fungi</taxon>
        <taxon>Dikarya</taxon>
        <taxon>Ascomycota</taxon>
        <taxon>Pezizomycotina</taxon>
        <taxon>Sordariomycetes</taxon>
        <taxon>Sordariomycetidae</taxon>
        <taxon>Magnaporthales</taxon>
        <taxon>Magnaporthaceae</taxon>
        <taxon>Magnaporthiopsis</taxon>
    </lineage>
</organism>
<reference evidence="2" key="4">
    <citation type="journal article" date="2015" name="G3 (Bethesda)">
        <title>Genome sequences of three phytopathogenic species of the Magnaporthaceae family of fungi.</title>
        <authorList>
            <person name="Okagaki L.H."/>
            <person name="Nunes C.C."/>
            <person name="Sailsbery J."/>
            <person name="Clay B."/>
            <person name="Brown D."/>
            <person name="John T."/>
            <person name="Oh Y."/>
            <person name="Young N."/>
            <person name="Fitzgerald M."/>
            <person name="Haas B.J."/>
            <person name="Zeng Q."/>
            <person name="Young S."/>
            <person name="Adiconis X."/>
            <person name="Fan L."/>
            <person name="Levin J.Z."/>
            <person name="Mitchell T.K."/>
            <person name="Okubara P.A."/>
            <person name="Farman M.L."/>
            <person name="Kohn L.M."/>
            <person name="Birren B."/>
            <person name="Ma L.-J."/>
            <person name="Dean R.A."/>
        </authorList>
    </citation>
    <scope>NUCLEOTIDE SEQUENCE</scope>
    <source>
        <strain evidence="2">ATCC 64411 / 73-15</strain>
    </source>
</reference>
<proteinExistence type="predicted"/>
<dbReference type="Proteomes" id="UP000011715">
    <property type="component" value="Unassembled WGS sequence"/>
</dbReference>
<dbReference type="VEuPathDB" id="FungiDB:MAPG_06804"/>
<dbReference type="EMBL" id="ADBL01001639">
    <property type="status" value="NOT_ANNOTATED_CDS"/>
    <property type="molecule type" value="Genomic_DNA"/>
</dbReference>
<reference evidence="2" key="5">
    <citation type="submission" date="2015-06" db="UniProtKB">
        <authorList>
            <consortium name="EnsemblFungi"/>
        </authorList>
    </citation>
    <scope>IDENTIFICATION</scope>
    <source>
        <strain evidence="2">ATCC 64411</strain>
    </source>
</reference>
<reference evidence="3" key="1">
    <citation type="submission" date="2010-05" db="EMBL/GenBank/DDBJ databases">
        <title>The genome sequence of Magnaporthe poae strain ATCC 64411.</title>
        <authorList>
            <person name="Ma L.-J."/>
            <person name="Dead R."/>
            <person name="Young S."/>
            <person name="Zeng Q."/>
            <person name="Koehrsen M."/>
            <person name="Alvarado L."/>
            <person name="Berlin A."/>
            <person name="Chapman S.B."/>
            <person name="Chen Z."/>
            <person name="Freedman E."/>
            <person name="Gellesch M."/>
            <person name="Goldberg J."/>
            <person name="Griggs A."/>
            <person name="Gujja S."/>
            <person name="Heilman E.R."/>
            <person name="Heiman D."/>
            <person name="Hepburn T."/>
            <person name="Howarth C."/>
            <person name="Jen D."/>
            <person name="Larson L."/>
            <person name="Mehta T."/>
            <person name="Neiman D."/>
            <person name="Pearson M."/>
            <person name="Roberts A."/>
            <person name="Saif S."/>
            <person name="Shea T."/>
            <person name="Shenoy N."/>
            <person name="Sisk P."/>
            <person name="Stolte C."/>
            <person name="Sykes S."/>
            <person name="Walk T."/>
            <person name="White J."/>
            <person name="Yandava C."/>
            <person name="Haas B."/>
            <person name="Nusbaum C."/>
            <person name="Birren B."/>
        </authorList>
    </citation>
    <scope>NUCLEOTIDE SEQUENCE [LARGE SCALE GENOMIC DNA]</scope>
    <source>
        <strain evidence="3">ATCC 64411 / 73-15</strain>
    </source>
</reference>
<accession>A0A0C4E311</accession>
<protein>
    <submittedName>
        <fullName evidence="1 2">Uncharacterized protein</fullName>
    </submittedName>
</protein>
<evidence type="ECO:0000313" key="3">
    <source>
        <dbReference type="Proteomes" id="UP000011715"/>
    </source>
</evidence>
<evidence type="ECO:0000313" key="2">
    <source>
        <dbReference type="EnsemblFungi" id="MAPG_06804T0"/>
    </source>
</evidence>
<sequence>MCIHLSHAPMAPSTPTPESLSVTTLQRLGGEGCKIQSDRPSNFVSLWFHFPSGALMSISARVPYPVQRPPRWKAKVGPAAESVSWKGLDARPCPVGGGRWGQKQAASASDLVGLIRPRHPPATKRVDAPCGIVSAVAAKLGRVRDRVGGLGKCKTHQPPPGKMATGHIPGQTGFCSNSRLPLFLSFWFHVLPSAVSRGYPHP</sequence>
<reference evidence="1" key="2">
    <citation type="submission" date="2010-05" db="EMBL/GenBank/DDBJ databases">
        <title>The Genome Sequence of Magnaporthe poae strain ATCC 64411.</title>
        <authorList>
            <consortium name="The Broad Institute Genome Sequencing Platform"/>
            <consortium name="Broad Institute Genome Sequencing Center for Infectious Disease"/>
            <person name="Ma L.-J."/>
            <person name="Dead R."/>
            <person name="Young S."/>
            <person name="Zeng Q."/>
            <person name="Koehrsen M."/>
            <person name="Alvarado L."/>
            <person name="Berlin A."/>
            <person name="Chapman S.B."/>
            <person name="Chen Z."/>
            <person name="Freedman E."/>
            <person name="Gellesch M."/>
            <person name="Goldberg J."/>
            <person name="Griggs A."/>
            <person name="Gujja S."/>
            <person name="Heilman E.R."/>
            <person name="Heiman D."/>
            <person name="Hepburn T."/>
            <person name="Howarth C."/>
            <person name="Jen D."/>
            <person name="Larson L."/>
            <person name="Mehta T."/>
            <person name="Neiman D."/>
            <person name="Pearson M."/>
            <person name="Roberts A."/>
            <person name="Saif S."/>
            <person name="Shea T."/>
            <person name="Shenoy N."/>
            <person name="Sisk P."/>
            <person name="Stolte C."/>
            <person name="Sykes S."/>
            <person name="Walk T."/>
            <person name="White J."/>
            <person name="Yandava C."/>
            <person name="Haas B."/>
            <person name="Nusbaum C."/>
            <person name="Birren B."/>
        </authorList>
    </citation>
    <scope>NUCLEOTIDE SEQUENCE</scope>
    <source>
        <strain evidence="1">ATCC 64411</strain>
    </source>
</reference>
<dbReference type="EMBL" id="GL876970">
    <property type="protein sequence ID" value="KLU87811.1"/>
    <property type="molecule type" value="Genomic_DNA"/>
</dbReference>
<name>A0A0C4E311_MAGP6</name>
<evidence type="ECO:0000313" key="1">
    <source>
        <dbReference type="EMBL" id="KLU87811.1"/>
    </source>
</evidence>